<dbReference type="AlphaFoldDB" id="D8R1T7"/>
<accession>D8R1T7</accession>
<gene>
    <name evidence="1" type="ORF">SELMODRAFT_406267</name>
</gene>
<dbReference type="eggNOG" id="KOG1953">
    <property type="taxonomic scope" value="Eukaryota"/>
</dbReference>
<sequence>MLAASIRGGDALAAWRAASSTYHTTCTNLPCHCFANSCGQTPRWDTVFSSSAPFPQVAFVSSGKLANGLYQTESQEEGLVEREQLIRSLYLHAVFREPKKIQLIWIVEVLVEVANPLCLRNPLRGYFVNYNGVVTEHCFGGTNAERGLFLENPFRSSGRSGLKLRNKPLPDIKVIPPLPSLVVDVERAWFSNTDEELSLGRRLSSRLRLQVLQGLRLVNSRLLSMEIHLQLSSTLRKAEANATLRMDPYRGTSKFSS</sequence>
<keyword evidence="2" id="KW-1185">Reference proteome</keyword>
<evidence type="ECO:0000313" key="1">
    <source>
        <dbReference type="EMBL" id="EFJ33608.1"/>
    </source>
</evidence>
<dbReference type="EMBL" id="GL377570">
    <property type="protein sequence ID" value="EFJ33608.1"/>
    <property type="molecule type" value="Genomic_DNA"/>
</dbReference>
<reference evidence="1 2" key="1">
    <citation type="journal article" date="2011" name="Science">
        <title>The Selaginella genome identifies genetic changes associated with the evolution of vascular plants.</title>
        <authorList>
            <person name="Banks J.A."/>
            <person name="Nishiyama T."/>
            <person name="Hasebe M."/>
            <person name="Bowman J.L."/>
            <person name="Gribskov M."/>
            <person name="dePamphilis C."/>
            <person name="Albert V.A."/>
            <person name="Aono N."/>
            <person name="Aoyama T."/>
            <person name="Ambrose B.A."/>
            <person name="Ashton N.W."/>
            <person name="Axtell M.J."/>
            <person name="Barker E."/>
            <person name="Barker M.S."/>
            <person name="Bennetzen J.L."/>
            <person name="Bonawitz N.D."/>
            <person name="Chapple C."/>
            <person name="Cheng C."/>
            <person name="Correa L.G."/>
            <person name="Dacre M."/>
            <person name="DeBarry J."/>
            <person name="Dreyer I."/>
            <person name="Elias M."/>
            <person name="Engstrom E.M."/>
            <person name="Estelle M."/>
            <person name="Feng L."/>
            <person name="Finet C."/>
            <person name="Floyd S.K."/>
            <person name="Frommer W.B."/>
            <person name="Fujita T."/>
            <person name="Gramzow L."/>
            <person name="Gutensohn M."/>
            <person name="Harholt J."/>
            <person name="Hattori M."/>
            <person name="Heyl A."/>
            <person name="Hirai T."/>
            <person name="Hiwatashi Y."/>
            <person name="Ishikawa M."/>
            <person name="Iwata M."/>
            <person name="Karol K.G."/>
            <person name="Koehler B."/>
            <person name="Kolukisaoglu U."/>
            <person name="Kubo M."/>
            <person name="Kurata T."/>
            <person name="Lalonde S."/>
            <person name="Li K."/>
            <person name="Li Y."/>
            <person name="Litt A."/>
            <person name="Lyons E."/>
            <person name="Manning G."/>
            <person name="Maruyama T."/>
            <person name="Michael T.P."/>
            <person name="Mikami K."/>
            <person name="Miyazaki S."/>
            <person name="Morinaga S."/>
            <person name="Murata T."/>
            <person name="Mueller-Roeber B."/>
            <person name="Nelson D.R."/>
            <person name="Obara M."/>
            <person name="Oguri Y."/>
            <person name="Olmstead R.G."/>
            <person name="Onodera N."/>
            <person name="Petersen B.L."/>
            <person name="Pils B."/>
            <person name="Prigge M."/>
            <person name="Rensing S.A."/>
            <person name="Riano-Pachon D.M."/>
            <person name="Roberts A.W."/>
            <person name="Sato Y."/>
            <person name="Scheller H.V."/>
            <person name="Schulz B."/>
            <person name="Schulz C."/>
            <person name="Shakirov E.V."/>
            <person name="Shibagaki N."/>
            <person name="Shinohara N."/>
            <person name="Shippen D.E."/>
            <person name="Soerensen I."/>
            <person name="Sotooka R."/>
            <person name="Sugimoto N."/>
            <person name="Sugita M."/>
            <person name="Sumikawa N."/>
            <person name="Tanurdzic M."/>
            <person name="Theissen G."/>
            <person name="Ulvskov P."/>
            <person name="Wakazuki S."/>
            <person name="Weng J.K."/>
            <person name="Willats W.W."/>
            <person name="Wipf D."/>
            <person name="Wolf P.G."/>
            <person name="Yang L."/>
            <person name="Zimmer A.D."/>
            <person name="Zhu Q."/>
            <person name="Mitros T."/>
            <person name="Hellsten U."/>
            <person name="Loque D."/>
            <person name="Otillar R."/>
            <person name="Salamov A."/>
            <person name="Schmutz J."/>
            <person name="Shapiro H."/>
            <person name="Lindquist E."/>
            <person name="Lucas S."/>
            <person name="Rokhsar D."/>
            <person name="Grigoriev I.V."/>
        </authorList>
    </citation>
    <scope>NUCLEOTIDE SEQUENCE [LARGE SCALE GENOMIC DNA]</scope>
</reference>
<dbReference type="STRING" id="88036.D8R1T7"/>
<proteinExistence type="predicted"/>
<dbReference type="HOGENOM" id="CLU_083748_0_0_1"/>
<name>D8R1T7_SELML</name>
<protein>
    <submittedName>
        <fullName evidence="1">Uncharacterized protein</fullName>
    </submittedName>
</protein>
<dbReference type="Gramene" id="EFJ33608">
    <property type="protein sequence ID" value="EFJ33608"/>
    <property type="gene ID" value="SELMODRAFT_406267"/>
</dbReference>
<dbReference type="InParanoid" id="D8R1T7"/>
<dbReference type="KEGG" id="smo:SELMODRAFT_406267"/>
<evidence type="ECO:0000313" key="2">
    <source>
        <dbReference type="Proteomes" id="UP000001514"/>
    </source>
</evidence>
<dbReference type="Proteomes" id="UP000001514">
    <property type="component" value="Unassembled WGS sequence"/>
</dbReference>
<organism evidence="2">
    <name type="scientific">Selaginella moellendorffii</name>
    <name type="common">Spikemoss</name>
    <dbReference type="NCBI Taxonomy" id="88036"/>
    <lineage>
        <taxon>Eukaryota</taxon>
        <taxon>Viridiplantae</taxon>
        <taxon>Streptophyta</taxon>
        <taxon>Embryophyta</taxon>
        <taxon>Tracheophyta</taxon>
        <taxon>Lycopodiopsida</taxon>
        <taxon>Selaginellales</taxon>
        <taxon>Selaginellaceae</taxon>
        <taxon>Selaginella</taxon>
    </lineage>
</organism>